<evidence type="ECO:0000313" key="4">
    <source>
        <dbReference type="Proteomes" id="UP000509702"/>
    </source>
</evidence>
<feature type="region of interest" description="Disordered" evidence="1">
    <location>
        <begin position="184"/>
        <end position="203"/>
    </location>
</feature>
<dbReference type="KEGG" id="aoz:HUE56_04540"/>
<keyword evidence="4" id="KW-1185">Reference proteome</keyword>
<accession>A0A6N1AHF2</accession>
<dbReference type="GO" id="GO:0000150">
    <property type="term" value="F:DNA strand exchange activity"/>
    <property type="evidence" value="ECO:0007669"/>
    <property type="project" value="InterPro"/>
</dbReference>
<dbReference type="Proteomes" id="UP000509702">
    <property type="component" value="Plasmid unnamed3"/>
</dbReference>
<feature type="region of interest" description="Disordered" evidence="1">
    <location>
        <begin position="119"/>
        <end position="150"/>
    </location>
</feature>
<reference evidence="3 4" key="1">
    <citation type="submission" date="2020-06" db="EMBL/GenBank/DDBJ databases">
        <title>Complete genome of Azosprillum oryzae KACC14407.</title>
        <authorList>
            <person name="Kim M."/>
            <person name="Park Y.-J."/>
            <person name="Shin J.-H."/>
        </authorList>
    </citation>
    <scope>NUCLEOTIDE SEQUENCE [LARGE SCALE GENOMIC DNA]</scope>
    <source>
        <strain evidence="3 4">KACC 14407</strain>
        <plasmid evidence="3 4">unnamed3</plasmid>
    </source>
</reference>
<dbReference type="GO" id="GO:0003677">
    <property type="term" value="F:DNA binding"/>
    <property type="evidence" value="ECO:0007669"/>
    <property type="project" value="InterPro"/>
</dbReference>
<dbReference type="EMBL" id="CP054617">
    <property type="protein sequence ID" value="QKS49807.1"/>
    <property type="molecule type" value="Genomic_DNA"/>
</dbReference>
<dbReference type="Pfam" id="PF00239">
    <property type="entry name" value="Resolvase"/>
    <property type="match status" value="1"/>
</dbReference>
<keyword evidence="3" id="KW-0614">Plasmid</keyword>
<geneLocation type="plasmid" evidence="3 4">
    <name>unnamed3</name>
</geneLocation>
<dbReference type="InterPro" id="IPR006119">
    <property type="entry name" value="Resolv_N"/>
</dbReference>
<dbReference type="OrthoDB" id="7310074at2"/>
<sequence>MTVADQQCALAGAGVPVDGQHAPVYIDRLHAAGRRAKRLKVSDLDQREHCIADVRAGARMVVASLDRIGLSHEDIAAAVARVIGKGAAVYDATAGQELGPETPTPDVLTAVAAAAKRLKGQRTAPARKELDERRKAGSVKSGPVSKIDQLPADKRDELRCDWLERLSLSQTALEKKWGMARNTMRKAFGDRGAPRGRRKKQSA</sequence>
<dbReference type="AlphaFoldDB" id="A0A6N1AHF2"/>
<feature type="compositionally biased region" description="Basic residues" evidence="1">
    <location>
        <begin position="194"/>
        <end position="203"/>
    </location>
</feature>
<protein>
    <recommendedName>
        <fullName evidence="2">Resolvase/invertase-type recombinase catalytic domain-containing protein</fullName>
    </recommendedName>
</protein>
<name>A0A6N1AHF2_9PROT</name>
<gene>
    <name evidence="3" type="ORF">HUE56_04540</name>
</gene>
<proteinExistence type="predicted"/>
<feature type="domain" description="Resolvase/invertase-type recombinase catalytic" evidence="2">
    <location>
        <begin position="46"/>
        <end position="129"/>
    </location>
</feature>
<feature type="compositionally biased region" description="Basic and acidic residues" evidence="1">
    <location>
        <begin position="126"/>
        <end position="135"/>
    </location>
</feature>
<organism evidence="3 4">
    <name type="scientific">Azospirillum oryzae</name>
    <dbReference type="NCBI Taxonomy" id="286727"/>
    <lineage>
        <taxon>Bacteria</taxon>
        <taxon>Pseudomonadati</taxon>
        <taxon>Pseudomonadota</taxon>
        <taxon>Alphaproteobacteria</taxon>
        <taxon>Rhodospirillales</taxon>
        <taxon>Azospirillaceae</taxon>
        <taxon>Azospirillum</taxon>
    </lineage>
</organism>
<evidence type="ECO:0000256" key="1">
    <source>
        <dbReference type="SAM" id="MobiDB-lite"/>
    </source>
</evidence>
<dbReference type="RefSeq" id="WP_149201736.1">
    <property type="nucleotide sequence ID" value="NZ_BSOV01000012.1"/>
</dbReference>
<evidence type="ECO:0000313" key="3">
    <source>
        <dbReference type="EMBL" id="QKS49807.1"/>
    </source>
</evidence>
<evidence type="ECO:0000259" key="2">
    <source>
        <dbReference type="Pfam" id="PF00239"/>
    </source>
</evidence>